<keyword evidence="2" id="KW-1185">Reference proteome</keyword>
<evidence type="ECO:0000313" key="1">
    <source>
        <dbReference type="EMBL" id="MDQ0255496.1"/>
    </source>
</evidence>
<accession>A0ABT9ZW91</accession>
<gene>
    <name evidence="1" type="ORF">J2S74_002878</name>
</gene>
<dbReference type="EMBL" id="JAUSUG010000011">
    <property type="protein sequence ID" value="MDQ0255496.1"/>
    <property type="molecule type" value="Genomic_DNA"/>
</dbReference>
<sequence length="54" mass="6562">MDDKFRKTLIKEEKLHIYNDLSSLKNKIPDDLYQEVLNKVEELEEYSTKEFLDI</sequence>
<evidence type="ECO:0000313" key="2">
    <source>
        <dbReference type="Proteomes" id="UP001230005"/>
    </source>
</evidence>
<organism evidence="1 2">
    <name type="scientific">Evansella vedderi</name>
    <dbReference type="NCBI Taxonomy" id="38282"/>
    <lineage>
        <taxon>Bacteria</taxon>
        <taxon>Bacillati</taxon>
        <taxon>Bacillota</taxon>
        <taxon>Bacilli</taxon>
        <taxon>Bacillales</taxon>
        <taxon>Bacillaceae</taxon>
        <taxon>Evansella</taxon>
    </lineage>
</organism>
<reference evidence="1 2" key="1">
    <citation type="submission" date="2023-07" db="EMBL/GenBank/DDBJ databases">
        <title>Genomic Encyclopedia of Type Strains, Phase IV (KMG-IV): sequencing the most valuable type-strain genomes for metagenomic binning, comparative biology and taxonomic classification.</title>
        <authorList>
            <person name="Goeker M."/>
        </authorList>
    </citation>
    <scope>NUCLEOTIDE SEQUENCE [LARGE SCALE GENOMIC DNA]</scope>
    <source>
        <strain evidence="1 2">DSM 9768</strain>
    </source>
</reference>
<protein>
    <submittedName>
        <fullName evidence="1">Uncharacterized protein</fullName>
    </submittedName>
</protein>
<comment type="caution">
    <text evidence="1">The sequence shown here is derived from an EMBL/GenBank/DDBJ whole genome shotgun (WGS) entry which is preliminary data.</text>
</comment>
<proteinExistence type="predicted"/>
<dbReference type="Proteomes" id="UP001230005">
    <property type="component" value="Unassembled WGS sequence"/>
</dbReference>
<name>A0ABT9ZW91_9BACI</name>